<feature type="transmembrane region" description="Helical" evidence="5">
    <location>
        <begin position="33"/>
        <end position="52"/>
    </location>
</feature>
<evidence type="ECO:0000256" key="3">
    <source>
        <dbReference type="ARBA" id="ARBA00022989"/>
    </source>
</evidence>
<keyword evidence="3 5" id="KW-1133">Transmembrane helix</keyword>
<proteinExistence type="predicted"/>
<reference evidence="6 7" key="1">
    <citation type="journal article" date="2009" name="Stand. Genomic Sci.">
        <title>Complete genome sequence of Stackebrandtia nassauensis type strain (LLR-40K-21).</title>
        <authorList>
            <person name="Munk C."/>
            <person name="Lapidus A."/>
            <person name="Copeland A."/>
            <person name="Jando M."/>
            <person name="Mayilraj S."/>
            <person name="Glavina Del Rio T."/>
            <person name="Nolan M."/>
            <person name="Chen F."/>
            <person name="Lucas S."/>
            <person name="Tice H."/>
            <person name="Cheng J.F."/>
            <person name="Han C."/>
            <person name="Detter J.C."/>
            <person name="Bruce D."/>
            <person name="Goodwin L."/>
            <person name="Chain P."/>
            <person name="Pitluck S."/>
            <person name="Goker M."/>
            <person name="Ovchinikova G."/>
            <person name="Pati A."/>
            <person name="Ivanova N."/>
            <person name="Mavromatis K."/>
            <person name="Chen A."/>
            <person name="Palaniappan K."/>
            <person name="Land M."/>
            <person name="Hauser L."/>
            <person name="Chang Y.J."/>
            <person name="Jeffries C.D."/>
            <person name="Bristow J."/>
            <person name="Eisen J.A."/>
            <person name="Markowitz V."/>
            <person name="Hugenholtz P."/>
            <person name="Kyrpides N.C."/>
            <person name="Klenk H.P."/>
        </authorList>
    </citation>
    <scope>NUCLEOTIDE SEQUENCE [LARGE SCALE GENOMIC DNA]</scope>
    <source>
        <strain evidence="7">DSM 44728 / CIP 108903 / NRRL B-16338 / NBRC 102104 / LLR-40K-21</strain>
    </source>
</reference>
<dbReference type="PANTHER" id="PTHR42038">
    <property type="match status" value="1"/>
</dbReference>
<dbReference type="KEGG" id="sna:Snas_3546"/>
<dbReference type="Pfam" id="PF25129">
    <property type="entry name" value="Pyr4-TMTC"/>
    <property type="match status" value="1"/>
</dbReference>
<dbReference type="GO" id="GO:0016829">
    <property type="term" value="F:lyase activity"/>
    <property type="evidence" value="ECO:0007669"/>
    <property type="project" value="InterPro"/>
</dbReference>
<feature type="transmembrane region" description="Helical" evidence="5">
    <location>
        <begin position="64"/>
        <end position="83"/>
    </location>
</feature>
<feature type="transmembrane region" description="Helical" evidence="5">
    <location>
        <begin position="127"/>
        <end position="146"/>
    </location>
</feature>
<evidence type="ECO:0000256" key="4">
    <source>
        <dbReference type="ARBA" id="ARBA00023136"/>
    </source>
</evidence>
<feature type="transmembrane region" description="Helical" evidence="5">
    <location>
        <begin position="158"/>
        <end position="175"/>
    </location>
</feature>
<evidence type="ECO:0000256" key="2">
    <source>
        <dbReference type="ARBA" id="ARBA00022692"/>
    </source>
</evidence>
<evidence type="ECO:0000256" key="5">
    <source>
        <dbReference type="SAM" id="Phobius"/>
    </source>
</evidence>
<keyword evidence="7" id="KW-1185">Reference proteome</keyword>
<dbReference type="PANTHER" id="PTHR42038:SF2">
    <property type="entry name" value="TERPENE CYCLASE AUSL"/>
    <property type="match status" value="1"/>
</dbReference>
<dbReference type="GO" id="GO:0016020">
    <property type="term" value="C:membrane"/>
    <property type="evidence" value="ECO:0007669"/>
    <property type="project" value="UniProtKB-SubCell"/>
</dbReference>
<accession>D3PWI6</accession>
<organism evidence="6 7">
    <name type="scientific">Stackebrandtia nassauensis (strain DSM 44728 / CIP 108903 / NRRL B-16338 / NBRC 102104 / LLR-40K-21)</name>
    <dbReference type="NCBI Taxonomy" id="446470"/>
    <lineage>
        <taxon>Bacteria</taxon>
        <taxon>Bacillati</taxon>
        <taxon>Actinomycetota</taxon>
        <taxon>Actinomycetes</taxon>
        <taxon>Glycomycetales</taxon>
        <taxon>Glycomycetaceae</taxon>
        <taxon>Stackebrandtia</taxon>
    </lineage>
</organism>
<feature type="transmembrane region" description="Helical" evidence="5">
    <location>
        <begin position="6"/>
        <end position="26"/>
    </location>
</feature>
<keyword evidence="4 5" id="KW-0472">Membrane</keyword>
<dbReference type="Proteomes" id="UP000000844">
    <property type="component" value="Chromosome"/>
</dbReference>
<dbReference type="STRING" id="446470.Snas_3546"/>
<sequence length="264" mass="29089">MGNMVLMLTALSGIAWTIVYIAAIRVGFRDRTYAMPLVALGLNFAWEVIYTVHGFDTGASVQTYINLAWTLADAVIVYTFFRFGRRELPGFIGRGVFVGGGVLVFAACFAVQWLFVVEFDWTLAVRYSAFLQNLLMSGLFIAMLIARRGPRGQSMVIAVAKWIGTLAPTIVFGVYEGSTFILGIGILCSVFDLAYIGLLWMVQRRPQLLVARATEAEMDRCAAGGSLADDAHRFRSGRARTADTRHRVLIEHVDVGATQYGRAP</sequence>
<keyword evidence="2 5" id="KW-0812">Transmembrane</keyword>
<dbReference type="EMBL" id="CP001778">
    <property type="protein sequence ID" value="ADD43208.1"/>
    <property type="molecule type" value="Genomic_DNA"/>
</dbReference>
<evidence type="ECO:0000313" key="6">
    <source>
        <dbReference type="EMBL" id="ADD43208.1"/>
    </source>
</evidence>
<name>D3PWI6_STANL</name>
<feature type="transmembrane region" description="Helical" evidence="5">
    <location>
        <begin position="181"/>
        <end position="202"/>
    </location>
</feature>
<dbReference type="eggNOG" id="ENOG502ZC86">
    <property type="taxonomic scope" value="Bacteria"/>
</dbReference>
<feature type="transmembrane region" description="Helical" evidence="5">
    <location>
        <begin position="95"/>
        <end position="115"/>
    </location>
</feature>
<dbReference type="InterPro" id="IPR039020">
    <property type="entry name" value="PaxB-like"/>
</dbReference>
<dbReference type="HOGENOM" id="CLU_087059_1_0_11"/>
<protein>
    <submittedName>
        <fullName evidence="6">Uncharacterized protein</fullName>
    </submittedName>
</protein>
<gene>
    <name evidence="6" type="ordered locus">Snas_3546</name>
</gene>
<comment type="subcellular location">
    <subcellularLocation>
        <location evidence="1">Membrane</location>
        <topology evidence="1">Multi-pass membrane protein</topology>
    </subcellularLocation>
</comment>
<evidence type="ECO:0000313" key="7">
    <source>
        <dbReference type="Proteomes" id="UP000000844"/>
    </source>
</evidence>
<dbReference type="AlphaFoldDB" id="D3PWI6"/>
<evidence type="ECO:0000256" key="1">
    <source>
        <dbReference type="ARBA" id="ARBA00004141"/>
    </source>
</evidence>